<organism evidence="3">
    <name type="scientific">Desulfobacca acetoxidans</name>
    <dbReference type="NCBI Taxonomy" id="60893"/>
    <lineage>
        <taxon>Bacteria</taxon>
        <taxon>Pseudomonadati</taxon>
        <taxon>Thermodesulfobacteriota</taxon>
        <taxon>Desulfobaccia</taxon>
        <taxon>Desulfobaccales</taxon>
        <taxon>Desulfobaccaceae</taxon>
        <taxon>Desulfobacca</taxon>
    </lineage>
</organism>
<comment type="caution">
    <text evidence="3">The sequence shown here is derived from an EMBL/GenBank/DDBJ whole genome shotgun (WGS) entry which is preliminary data.</text>
</comment>
<evidence type="ECO:0000313" key="3">
    <source>
        <dbReference type="EMBL" id="HHS28846.1"/>
    </source>
</evidence>
<name>A0A7V6A2P4_9BACT</name>
<feature type="compositionally biased region" description="Basic and acidic residues" evidence="1">
    <location>
        <begin position="52"/>
        <end position="80"/>
    </location>
</feature>
<feature type="region of interest" description="Disordered" evidence="1">
    <location>
        <begin position="30"/>
        <end position="97"/>
    </location>
</feature>
<dbReference type="AlphaFoldDB" id="A0A7V6A2P4"/>
<sequence length="97" mass="10248">MKKLFATMTAMAFVLGLTGAGFAQSTIKEEVKPAAKTQTPGSATQATPAAKDQMKPKETKESMVKGKKPELQVSKKDNGKKSGASATETKKEETATK</sequence>
<feature type="compositionally biased region" description="Polar residues" evidence="1">
    <location>
        <begin position="36"/>
        <end position="47"/>
    </location>
</feature>
<accession>A0A7V6A2P4</accession>
<gene>
    <name evidence="3" type="ORF">ENV52_03990</name>
</gene>
<feature type="compositionally biased region" description="Basic and acidic residues" evidence="1">
    <location>
        <begin position="88"/>
        <end position="97"/>
    </location>
</feature>
<reference evidence="3" key="1">
    <citation type="journal article" date="2020" name="mSystems">
        <title>Genome- and Community-Level Interaction Insights into Carbon Utilization and Element Cycling Functions of Hydrothermarchaeota in Hydrothermal Sediment.</title>
        <authorList>
            <person name="Zhou Z."/>
            <person name="Liu Y."/>
            <person name="Xu W."/>
            <person name="Pan J."/>
            <person name="Luo Z.H."/>
            <person name="Li M."/>
        </authorList>
    </citation>
    <scope>NUCLEOTIDE SEQUENCE [LARGE SCALE GENOMIC DNA]</scope>
    <source>
        <strain evidence="3">SpSt-767</strain>
    </source>
</reference>
<feature type="signal peptide" evidence="2">
    <location>
        <begin position="1"/>
        <end position="23"/>
    </location>
</feature>
<evidence type="ECO:0000256" key="1">
    <source>
        <dbReference type="SAM" id="MobiDB-lite"/>
    </source>
</evidence>
<proteinExistence type="predicted"/>
<protein>
    <submittedName>
        <fullName evidence="3">Uncharacterized protein</fullName>
    </submittedName>
</protein>
<feature type="chain" id="PRO_5031293807" evidence="2">
    <location>
        <begin position="24"/>
        <end position="97"/>
    </location>
</feature>
<evidence type="ECO:0000256" key="2">
    <source>
        <dbReference type="SAM" id="SignalP"/>
    </source>
</evidence>
<dbReference type="EMBL" id="DTGR01000061">
    <property type="protein sequence ID" value="HHS28846.1"/>
    <property type="molecule type" value="Genomic_DNA"/>
</dbReference>
<keyword evidence="2" id="KW-0732">Signal</keyword>